<dbReference type="PANTHER" id="PTHR44591:SF3">
    <property type="entry name" value="RESPONSE REGULATORY DOMAIN-CONTAINING PROTEIN"/>
    <property type="match status" value="1"/>
</dbReference>
<dbReference type="Proteomes" id="UP000680304">
    <property type="component" value="Unassembled WGS sequence"/>
</dbReference>
<keyword evidence="5" id="KW-1185">Reference proteome</keyword>
<reference evidence="4 5" key="1">
    <citation type="submission" date="2021-04" db="EMBL/GenBank/DDBJ databases">
        <title>Draft genome sequence of Paenibacillus cisolokensis, LC2-13A.</title>
        <authorList>
            <person name="Uke A."/>
            <person name="Chhe C."/>
            <person name="Baramee S."/>
            <person name="Kosugi A."/>
        </authorList>
    </citation>
    <scope>NUCLEOTIDE SEQUENCE [LARGE SCALE GENOMIC DNA]</scope>
    <source>
        <strain evidence="4 5">LC2-13A</strain>
    </source>
</reference>
<keyword evidence="1 2" id="KW-0597">Phosphoprotein</keyword>
<dbReference type="Gene3D" id="3.40.50.2300">
    <property type="match status" value="1"/>
</dbReference>
<feature type="domain" description="Response regulatory" evidence="3">
    <location>
        <begin position="1"/>
        <end position="74"/>
    </location>
</feature>
<evidence type="ECO:0000256" key="2">
    <source>
        <dbReference type="PROSITE-ProRule" id="PRU00169"/>
    </source>
</evidence>
<dbReference type="SUPFAM" id="SSF52172">
    <property type="entry name" value="CheY-like"/>
    <property type="match status" value="1"/>
</dbReference>
<dbReference type="PROSITE" id="PS50110">
    <property type="entry name" value="RESPONSE_REGULATORY"/>
    <property type="match status" value="1"/>
</dbReference>
<gene>
    <name evidence="4" type="ORF">PACILC2_41000</name>
</gene>
<feature type="modified residue" description="4-aspartylphosphate" evidence="2">
    <location>
        <position position="41"/>
    </location>
</feature>
<dbReference type="RefSeq" id="WP_213530021.1">
    <property type="nucleotide sequence ID" value="NZ_BOVJ01000137.1"/>
</dbReference>
<accession>A0ABQ4NBF6</accession>
<evidence type="ECO:0000313" key="4">
    <source>
        <dbReference type="EMBL" id="GIQ65532.1"/>
    </source>
</evidence>
<sequence length="74" mass="8002">MTTIELIHSLLGEECNILFATSGPEGIDLALKCNPDLILLDVMMPGMDGYEVCRELKKNALTMAIPVIFFGSSG</sequence>
<organism evidence="4 5">
    <name type="scientific">Paenibacillus cisolokensis</name>
    <dbReference type="NCBI Taxonomy" id="1658519"/>
    <lineage>
        <taxon>Bacteria</taxon>
        <taxon>Bacillati</taxon>
        <taxon>Bacillota</taxon>
        <taxon>Bacilli</taxon>
        <taxon>Bacillales</taxon>
        <taxon>Paenibacillaceae</taxon>
        <taxon>Paenibacillus</taxon>
    </lineage>
</organism>
<proteinExistence type="predicted"/>
<evidence type="ECO:0000313" key="5">
    <source>
        <dbReference type="Proteomes" id="UP000680304"/>
    </source>
</evidence>
<dbReference type="InterPro" id="IPR001789">
    <property type="entry name" value="Sig_transdc_resp-reg_receiver"/>
</dbReference>
<evidence type="ECO:0000256" key="1">
    <source>
        <dbReference type="ARBA" id="ARBA00022553"/>
    </source>
</evidence>
<dbReference type="EMBL" id="BOVJ01000137">
    <property type="protein sequence ID" value="GIQ65532.1"/>
    <property type="molecule type" value="Genomic_DNA"/>
</dbReference>
<dbReference type="Pfam" id="PF00072">
    <property type="entry name" value="Response_reg"/>
    <property type="match status" value="1"/>
</dbReference>
<dbReference type="PANTHER" id="PTHR44591">
    <property type="entry name" value="STRESS RESPONSE REGULATOR PROTEIN 1"/>
    <property type="match status" value="1"/>
</dbReference>
<dbReference type="InterPro" id="IPR050595">
    <property type="entry name" value="Bact_response_regulator"/>
</dbReference>
<comment type="caution">
    <text evidence="4">The sequence shown here is derived from an EMBL/GenBank/DDBJ whole genome shotgun (WGS) entry which is preliminary data.</text>
</comment>
<protein>
    <recommendedName>
        <fullName evidence="3">Response regulatory domain-containing protein</fullName>
    </recommendedName>
</protein>
<dbReference type="InterPro" id="IPR011006">
    <property type="entry name" value="CheY-like_superfamily"/>
</dbReference>
<evidence type="ECO:0000259" key="3">
    <source>
        <dbReference type="PROSITE" id="PS50110"/>
    </source>
</evidence>
<name>A0ABQ4NBF6_9BACL</name>